<evidence type="ECO:0000313" key="1">
    <source>
        <dbReference type="EMBL" id="CZR08000.1"/>
    </source>
</evidence>
<dbReference type="Proteomes" id="UP000076878">
    <property type="component" value="Unassembled WGS sequence"/>
</dbReference>
<evidence type="ECO:0000313" key="2">
    <source>
        <dbReference type="EMBL" id="SEJ91595.1"/>
    </source>
</evidence>
<dbReference type="SUPFAM" id="SSF143011">
    <property type="entry name" value="RelE-like"/>
    <property type="match status" value="1"/>
</dbReference>
<dbReference type="Proteomes" id="UP000199280">
    <property type="component" value="Unassembled WGS sequence"/>
</dbReference>
<dbReference type="RefSeq" id="WP_068624306.1">
    <property type="nucleotide sequence ID" value="NZ_FJNB01000023.1"/>
</dbReference>
<dbReference type="AlphaFoldDB" id="A0A143Z801"/>
<dbReference type="EMBL" id="FNYT01000038">
    <property type="protein sequence ID" value="SEJ91595.1"/>
    <property type="molecule type" value="Genomic_DNA"/>
</dbReference>
<dbReference type="InterPro" id="IPR035093">
    <property type="entry name" value="RelE/ParE_toxin_dom_sf"/>
</dbReference>
<dbReference type="Gene3D" id="3.30.2310.20">
    <property type="entry name" value="RelE-like"/>
    <property type="match status" value="1"/>
</dbReference>
<gene>
    <name evidence="2" type="ORF">SAMN05216375_1388</name>
    <name evidence="1" type="ORF">TR210_2518</name>
</gene>
<evidence type="ECO:0000313" key="4">
    <source>
        <dbReference type="Proteomes" id="UP000199280"/>
    </source>
</evidence>
<reference evidence="1 3" key="1">
    <citation type="submission" date="2016-02" db="EMBL/GenBank/DDBJ databases">
        <authorList>
            <person name="Wen L."/>
            <person name="He K."/>
            <person name="Yang H."/>
        </authorList>
    </citation>
    <scope>NUCLEOTIDE SEQUENCE [LARGE SCALE GENOMIC DNA]</scope>
    <source>
        <strain evidence="1">Trichococcus_R210</strain>
    </source>
</reference>
<protein>
    <submittedName>
        <fullName evidence="2">mRNA interferase RelE/StbE</fullName>
    </submittedName>
</protein>
<sequence>MAKVFFWKEAEKDYKKLDGMLKQWVDAAGERLRIRGSEIGKDLGNTTYSKLAGFKELKNQKLGIRLIFKPTTDNQIEIIEIVAIGKREEEKIFLTAEKRRKKHL</sequence>
<dbReference type="EMBL" id="FJNB01000023">
    <property type="protein sequence ID" value="CZR08000.1"/>
    <property type="molecule type" value="Genomic_DNA"/>
</dbReference>
<dbReference type="STRING" id="640938.TR210_2518"/>
<reference evidence="2 4" key="2">
    <citation type="submission" date="2016-10" db="EMBL/GenBank/DDBJ databases">
        <authorList>
            <person name="Varghese N."/>
            <person name="Submissions S."/>
        </authorList>
    </citation>
    <scope>NUCLEOTIDE SEQUENCE [LARGE SCALE GENOMIC DNA]</scope>
    <source>
        <strain evidence="2 4">DSM 22150</strain>
    </source>
</reference>
<dbReference type="OrthoDB" id="2167761at2"/>
<proteinExistence type="predicted"/>
<name>A0A143Z801_9LACT</name>
<organism evidence="1 3">
    <name type="scientific">Trichococcus ilyis</name>
    <dbReference type="NCBI Taxonomy" id="640938"/>
    <lineage>
        <taxon>Bacteria</taxon>
        <taxon>Bacillati</taxon>
        <taxon>Bacillota</taxon>
        <taxon>Bacilli</taxon>
        <taxon>Lactobacillales</taxon>
        <taxon>Carnobacteriaceae</taxon>
        <taxon>Trichococcus</taxon>
    </lineage>
</organism>
<accession>A0A143Z801</accession>
<evidence type="ECO:0000313" key="3">
    <source>
        <dbReference type="Proteomes" id="UP000076878"/>
    </source>
</evidence>
<keyword evidence="4" id="KW-1185">Reference proteome</keyword>